<proteinExistence type="predicted"/>
<dbReference type="EMBL" id="CAJOBI010153605">
    <property type="protein sequence ID" value="CAF4821621.1"/>
    <property type="molecule type" value="Genomic_DNA"/>
</dbReference>
<gene>
    <name evidence="1" type="ORF">SMN809_LOCUS48070</name>
</gene>
<dbReference type="AlphaFoldDB" id="A0A8S3BD67"/>
<protein>
    <submittedName>
        <fullName evidence="1">Uncharacterized protein</fullName>
    </submittedName>
</protein>
<accession>A0A8S3BD67</accession>
<dbReference type="Proteomes" id="UP000676336">
    <property type="component" value="Unassembled WGS sequence"/>
</dbReference>
<sequence length="141" mass="16600">MKNKRYIDEILRPPLILDHPLILLLLDLHRSSPVHKTNHLTVLCAIFNCFTITSVLKKDNEAELEKYVCRTSEDEIICITKQKKFDILRLSIEKELSNLILQLFLSKDTNPLRIFPEKDIEMNGYEQSLEILKQSEQKKQH</sequence>
<organism evidence="1 2">
    <name type="scientific">Rotaria magnacalcarata</name>
    <dbReference type="NCBI Taxonomy" id="392030"/>
    <lineage>
        <taxon>Eukaryota</taxon>
        <taxon>Metazoa</taxon>
        <taxon>Spiralia</taxon>
        <taxon>Gnathifera</taxon>
        <taxon>Rotifera</taxon>
        <taxon>Eurotatoria</taxon>
        <taxon>Bdelloidea</taxon>
        <taxon>Philodinida</taxon>
        <taxon>Philodinidae</taxon>
        <taxon>Rotaria</taxon>
    </lineage>
</organism>
<evidence type="ECO:0000313" key="2">
    <source>
        <dbReference type="Proteomes" id="UP000676336"/>
    </source>
</evidence>
<name>A0A8S3BD67_9BILA</name>
<reference evidence="1" key="1">
    <citation type="submission" date="2021-02" db="EMBL/GenBank/DDBJ databases">
        <authorList>
            <person name="Nowell W R."/>
        </authorList>
    </citation>
    <scope>NUCLEOTIDE SEQUENCE</scope>
</reference>
<feature type="non-terminal residue" evidence="1">
    <location>
        <position position="141"/>
    </location>
</feature>
<evidence type="ECO:0000313" key="1">
    <source>
        <dbReference type="EMBL" id="CAF4821621.1"/>
    </source>
</evidence>
<comment type="caution">
    <text evidence="1">The sequence shown here is derived from an EMBL/GenBank/DDBJ whole genome shotgun (WGS) entry which is preliminary data.</text>
</comment>